<protein>
    <submittedName>
        <fullName evidence="3">Uncharacterized protein LOC108985616</fullName>
    </submittedName>
</protein>
<proteinExistence type="predicted"/>
<dbReference type="RefSeq" id="XP_018813519.1">
    <property type="nucleotide sequence ID" value="XM_018957974.1"/>
</dbReference>
<evidence type="ECO:0000313" key="3">
    <source>
        <dbReference type="RefSeq" id="XP_018813519.1"/>
    </source>
</evidence>
<dbReference type="AlphaFoldDB" id="A0A2I4E294"/>
<evidence type="ECO:0000256" key="1">
    <source>
        <dbReference type="SAM" id="Phobius"/>
    </source>
</evidence>
<feature type="transmembrane region" description="Helical" evidence="1">
    <location>
        <begin position="205"/>
        <end position="229"/>
    </location>
</feature>
<accession>A0A2I4E294</accession>
<keyword evidence="1" id="KW-1133">Transmembrane helix</keyword>
<reference evidence="3" key="1">
    <citation type="submission" date="2025-08" db="UniProtKB">
        <authorList>
            <consortium name="RefSeq"/>
        </authorList>
    </citation>
    <scope>IDENTIFICATION</scope>
    <source>
        <tissue evidence="3">Leaves</tissue>
    </source>
</reference>
<dbReference type="GeneID" id="108985616"/>
<dbReference type="InParanoid" id="A0A2I4E294"/>
<dbReference type="PANTHER" id="PTHR47481">
    <property type="match status" value="1"/>
</dbReference>
<organism evidence="2 3">
    <name type="scientific">Juglans regia</name>
    <name type="common">English walnut</name>
    <dbReference type="NCBI Taxonomy" id="51240"/>
    <lineage>
        <taxon>Eukaryota</taxon>
        <taxon>Viridiplantae</taxon>
        <taxon>Streptophyta</taxon>
        <taxon>Embryophyta</taxon>
        <taxon>Tracheophyta</taxon>
        <taxon>Spermatophyta</taxon>
        <taxon>Magnoliopsida</taxon>
        <taxon>eudicotyledons</taxon>
        <taxon>Gunneridae</taxon>
        <taxon>Pentapetalae</taxon>
        <taxon>rosids</taxon>
        <taxon>fabids</taxon>
        <taxon>Fagales</taxon>
        <taxon>Juglandaceae</taxon>
        <taxon>Juglans</taxon>
    </lineage>
</organism>
<dbReference type="PANTHER" id="PTHR47481:SF9">
    <property type="entry name" value="RETROTRANSPOSON GAG DOMAIN-CONTAINING PROTEIN"/>
    <property type="match status" value="1"/>
</dbReference>
<gene>
    <name evidence="3" type="primary">LOC108985616</name>
</gene>
<dbReference type="KEGG" id="jre:108985616"/>
<keyword evidence="1" id="KW-0472">Membrane</keyword>
<dbReference type="Pfam" id="PF14223">
    <property type="entry name" value="Retrotran_gag_2"/>
    <property type="match status" value="1"/>
</dbReference>
<keyword evidence="2" id="KW-1185">Reference proteome</keyword>
<keyword evidence="1" id="KW-0812">Transmembrane</keyword>
<dbReference type="Proteomes" id="UP000235220">
    <property type="component" value="Chromosome 6"/>
</dbReference>
<dbReference type="OrthoDB" id="1912561at2759"/>
<name>A0A2I4E294_JUGRE</name>
<evidence type="ECO:0000313" key="2">
    <source>
        <dbReference type="Proteomes" id="UP000235220"/>
    </source>
</evidence>
<sequence length="259" mass="29615">MQLKESLTLLQRGDQSIADYLQATRTTIDELAMIDAPVSDDDVTLYVLNGLGSDYRDIVAPIRTRATSLSFEELHDVLSSHEAYLKRLETSQAQLVATANATQRHDGPSPTRSYKNNYQNVSIIIINLVENQNISFVKNLDTQPARVRICSLCLPTVPINQQARVRNRFLTLMHPTTSPQTSLTYLSTLNMMVLMLWSLEMVQVYLSLILVLLLYSLLVEFFNYVILFVYQLFTRILFLCIILLRPIMCTLNFTLIIFL</sequence>
<feature type="transmembrane region" description="Helical" evidence="1">
    <location>
        <begin position="236"/>
        <end position="258"/>
    </location>
</feature>